<accession>A0A1G7U4H6</accession>
<dbReference type="OrthoDB" id="7068021at2"/>
<name>A0A1G7U4H6_9PSED</name>
<organism evidence="1 2">
    <name type="scientific">Pseudomonas abietaniphila</name>
    <dbReference type="NCBI Taxonomy" id="89065"/>
    <lineage>
        <taxon>Bacteria</taxon>
        <taxon>Pseudomonadati</taxon>
        <taxon>Pseudomonadota</taxon>
        <taxon>Gammaproteobacteria</taxon>
        <taxon>Pseudomonadales</taxon>
        <taxon>Pseudomonadaceae</taxon>
        <taxon>Pseudomonas</taxon>
    </lineage>
</organism>
<dbReference type="RefSeq" id="WP_074750359.1">
    <property type="nucleotide sequence ID" value="NZ_FNCO01000002.1"/>
</dbReference>
<evidence type="ECO:0000313" key="2">
    <source>
        <dbReference type="Proteomes" id="UP000182894"/>
    </source>
</evidence>
<protein>
    <recommendedName>
        <fullName evidence="3">DUF4365 domain-containing protein</fullName>
    </recommendedName>
</protein>
<dbReference type="AlphaFoldDB" id="A0A1G7U4H6"/>
<evidence type="ECO:0008006" key="3">
    <source>
        <dbReference type="Google" id="ProtNLM"/>
    </source>
</evidence>
<dbReference type="EMBL" id="FNCO01000002">
    <property type="protein sequence ID" value="SDG42532.1"/>
    <property type="molecule type" value="Genomic_DNA"/>
</dbReference>
<evidence type="ECO:0000313" key="1">
    <source>
        <dbReference type="EMBL" id="SDG42532.1"/>
    </source>
</evidence>
<dbReference type="Proteomes" id="UP000182894">
    <property type="component" value="Unassembled WGS sequence"/>
</dbReference>
<proteinExistence type="predicted"/>
<gene>
    <name evidence="1" type="ORF">SAMN05216605_10252</name>
</gene>
<sequence length="427" mass="48480">MESQPWLKAMQNGELGEARARAFLLDRFWVLERSVDIEGADLIIQRRLMGRSLFDRRAPALGVVQVKFFAHSSTTHYVSQAYVVGEDNKPRLEFFLLCMSGDEDSPAVHLVTGVEIFESFDLVDVNGALKYRVSYRYLKSRKDLLVANKRLALNRMESILQQVDFDRNRQFVSWALPPVVEVSNAIVPVFLEPIDSWWGDIPSGFRELKGKACSALGIIEEVHGKFVQIMVEGDPLIAEKIVRDIEFECGGYGRGWAIPLPDDLCSDDFFQACRIHRVMVDALRRDGLLDSFVGFRARLKRIFVEFLEGKIPLGPNVVCVIDINYSLVNFGVNSCRERLEDVCEYFGLALELNKYGHVPISGNRYSGIDKLTDSRVQMYIVAGRYSLSDVEGQDLYEKYSNAEFSIYTECMDGLFALKYGDPYSLAC</sequence>
<reference evidence="2" key="1">
    <citation type="submission" date="2016-10" db="EMBL/GenBank/DDBJ databases">
        <authorList>
            <person name="Varghese N."/>
            <person name="Submissions S."/>
        </authorList>
    </citation>
    <scope>NUCLEOTIDE SEQUENCE [LARGE SCALE GENOMIC DNA]</scope>
    <source>
        <strain evidence="2">ATCC 700689</strain>
    </source>
</reference>
<keyword evidence="2" id="KW-1185">Reference proteome</keyword>